<feature type="compositionally biased region" description="Polar residues" evidence="1">
    <location>
        <begin position="1"/>
        <end position="26"/>
    </location>
</feature>
<sequence length="143" mass="16181">MYISPADSSRFGSSGNLSQASSQFSSEPEERCVQENQIRSPISTSPRLSSQEFEKGEREARTSGQEKRKENILAIQAESSFRIDSPPLASSRLRWLKAINKVRVHLHQFSCVPQIRLELLRPPFNFRLPEQSCKPCTNSEGSK</sequence>
<accession>A0A9D3SH19</accession>
<comment type="caution">
    <text evidence="2">The sequence shown here is derived from an EMBL/GenBank/DDBJ whole genome shotgun (WGS) entry which is preliminary data.</text>
</comment>
<reference evidence="2 3" key="1">
    <citation type="submission" date="2021-06" db="EMBL/GenBank/DDBJ databases">
        <title>Chromosome-level genome assembly of the red-tail catfish (Hemibagrus wyckioides).</title>
        <authorList>
            <person name="Shao F."/>
        </authorList>
    </citation>
    <scope>NUCLEOTIDE SEQUENCE [LARGE SCALE GENOMIC DNA]</scope>
    <source>
        <strain evidence="2">EC202008001</strain>
        <tissue evidence="2">Blood</tissue>
    </source>
</reference>
<feature type="compositionally biased region" description="Polar residues" evidence="1">
    <location>
        <begin position="34"/>
        <end position="51"/>
    </location>
</feature>
<dbReference type="Proteomes" id="UP000824219">
    <property type="component" value="Linkage Group LG22"/>
</dbReference>
<dbReference type="AlphaFoldDB" id="A0A9D3SH19"/>
<gene>
    <name evidence="2" type="ORF">KOW79_018449</name>
</gene>
<protein>
    <submittedName>
        <fullName evidence="2">Uncharacterized protein</fullName>
    </submittedName>
</protein>
<dbReference type="OrthoDB" id="8911361at2759"/>
<organism evidence="2 3">
    <name type="scientific">Hemibagrus wyckioides</name>
    <dbReference type="NCBI Taxonomy" id="337641"/>
    <lineage>
        <taxon>Eukaryota</taxon>
        <taxon>Metazoa</taxon>
        <taxon>Chordata</taxon>
        <taxon>Craniata</taxon>
        <taxon>Vertebrata</taxon>
        <taxon>Euteleostomi</taxon>
        <taxon>Actinopterygii</taxon>
        <taxon>Neopterygii</taxon>
        <taxon>Teleostei</taxon>
        <taxon>Ostariophysi</taxon>
        <taxon>Siluriformes</taxon>
        <taxon>Bagridae</taxon>
        <taxon>Hemibagrus</taxon>
    </lineage>
</organism>
<feature type="region of interest" description="Disordered" evidence="1">
    <location>
        <begin position="1"/>
        <end position="70"/>
    </location>
</feature>
<dbReference type="EMBL" id="JAHKSW010000022">
    <property type="protein sequence ID" value="KAG7318694.1"/>
    <property type="molecule type" value="Genomic_DNA"/>
</dbReference>
<evidence type="ECO:0000256" key="1">
    <source>
        <dbReference type="SAM" id="MobiDB-lite"/>
    </source>
</evidence>
<evidence type="ECO:0000313" key="3">
    <source>
        <dbReference type="Proteomes" id="UP000824219"/>
    </source>
</evidence>
<name>A0A9D3SH19_9TELE</name>
<keyword evidence="3" id="KW-1185">Reference proteome</keyword>
<evidence type="ECO:0000313" key="2">
    <source>
        <dbReference type="EMBL" id="KAG7318694.1"/>
    </source>
</evidence>
<feature type="compositionally biased region" description="Basic and acidic residues" evidence="1">
    <location>
        <begin position="52"/>
        <end position="70"/>
    </location>
</feature>
<proteinExistence type="predicted"/>